<accession>A0A2T2PCN0</accession>
<feature type="compositionally biased region" description="Polar residues" evidence="8">
    <location>
        <begin position="503"/>
        <end position="518"/>
    </location>
</feature>
<proteinExistence type="inferred from homology"/>
<dbReference type="EMBL" id="KZ678128">
    <property type="protein sequence ID" value="PSN75128.1"/>
    <property type="molecule type" value="Genomic_DNA"/>
</dbReference>
<comment type="similarity">
    <text evidence="2 7">Belongs to the major facilitator superfamily. Sugar transporter (TC 2.A.1.1) family.</text>
</comment>
<feature type="transmembrane region" description="Helical" evidence="9">
    <location>
        <begin position="177"/>
        <end position="199"/>
    </location>
</feature>
<evidence type="ECO:0000256" key="1">
    <source>
        <dbReference type="ARBA" id="ARBA00004141"/>
    </source>
</evidence>
<reference evidence="11 12" key="1">
    <citation type="journal article" date="2018" name="Front. Microbiol.">
        <title>Genome-Wide Analysis of Corynespora cassiicola Leaf Fall Disease Putative Effectors.</title>
        <authorList>
            <person name="Lopez D."/>
            <person name="Ribeiro S."/>
            <person name="Label P."/>
            <person name="Fumanal B."/>
            <person name="Venisse J.S."/>
            <person name="Kohler A."/>
            <person name="de Oliveira R.R."/>
            <person name="Labutti K."/>
            <person name="Lipzen A."/>
            <person name="Lail K."/>
            <person name="Bauer D."/>
            <person name="Ohm R.A."/>
            <person name="Barry K.W."/>
            <person name="Spatafora J."/>
            <person name="Grigoriev I.V."/>
            <person name="Martin F.M."/>
            <person name="Pujade-Renaud V."/>
        </authorList>
    </citation>
    <scope>NUCLEOTIDE SEQUENCE [LARGE SCALE GENOMIC DNA]</scope>
    <source>
        <strain evidence="11 12">Philippines</strain>
    </source>
</reference>
<dbReference type="InterPro" id="IPR036259">
    <property type="entry name" value="MFS_trans_sf"/>
</dbReference>
<dbReference type="SUPFAM" id="SSF103473">
    <property type="entry name" value="MFS general substrate transporter"/>
    <property type="match status" value="1"/>
</dbReference>
<evidence type="ECO:0000256" key="4">
    <source>
        <dbReference type="ARBA" id="ARBA00022692"/>
    </source>
</evidence>
<feature type="domain" description="Major facilitator superfamily (MFS) profile" evidence="10">
    <location>
        <begin position="20"/>
        <end position="460"/>
    </location>
</feature>
<dbReference type="PROSITE" id="PS00217">
    <property type="entry name" value="SUGAR_TRANSPORT_2"/>
    <property type="match status" value="1"/>
</dbReference>
<name>A0A2T2PCN0_CORCC</name>
<dbReference type="InterPro" id="IPR005828">
    <property type="entry name" value="MFS_sugar_transport-like"/>
</dbReference>
<dbReference type="PROSITE" id="PS50850">
    <property type="entry name" value="MFS"/>
    <property type="match status" value="1"/>
</dbReference>
<keyword evidence="4 9" id="KW-0812">Transmembrane</keyword>
<dbReference type="FunFam" id="1.20.1250.20:FF:000090">
    <property type="entry name" value="MFS sugar transporter, putative"/>
    <property type="match status" value="1"/>
</dbReference>
<dbReference type="InterPro" id="IPR003663">
    <property type="entry name" value="Sugar/inositol_transpt"/>
</dbReference>
<dbReference type="Pfam" id="PF00083">
    <property type="entry name" value="Sugar_tr"/>
    <property type="match status" value="1"/>
</dbReference>
<feature type="transmembrane region" description="Helical" evidence="9">
    <location>
        <begin position="61"/>
        <end position="81"/>
    </location>
</feature>
<feature type="transmembrane region" description="Helical" evidence="9">
    <location>
        <begin position="146"/>
        <end position="165"/>
    </location>
</feature>
<dbReference type="OrthoDB" id="6612291at2759"/>
<feature type="compositionally biased region" description="Basic and acidic residues" evidence="8">
    <location>
        <begin position="519"/>
        <end position="528"/>
    </location>
</feature>
<evidence type="ECO:0000256" key="9">
    <source>
        <dbReference type="SAM" id="Phobius"/>
    </source>
</evidence>
<dbReference type="PANTHER" id="PTHR48022:SF72">
    <property type="entry name" value="MAJOR FACILITATOR SUPERFAMILY (MFS) PROFILE DOMAIN-CONTAINING PROTEIN-RELATED"/>
    <property type="match status" value="1"/>
</dbReference>
<dbReference type="PRINTS" id="PR00171">
    <property type="entry name" value="SUGRTRNSPORT"/>
</dbReference>
<sequence>MFKTPQLNWYGRGFKLRLAITIACQMAFVLFGYDQGVFSGIVGNADYLNTFNHPSPALEGIIVSIYNLGCFSGCIVSFFTCEITGRRLAMWIAMVWIIVGAILQTTAYNVPHIMIARFLTGIGTGIETSTVPMYQSELCEAEKRGRLVSSEPLFVGLGIVIAYWFDYGMSFSAGSIAWRLPIACQMIFAFFVIVMVFGLPESPRYLYKHGRHEEALKILCDVYDGTPESPKIEKENREILEALKVEEEHGEYKWSQLLTRDKVQTGRRVLLAYGMQFMNQMGGINLVVYYITSVLQLNVGLSRNLSLLLGGVINLMFFIGSLYPTFFLDRIGRRNPMMWGSFGLGISMMLISILLSFQPRGGDIANKTASASVTFFFTYMLIFGMTANCIPWVYVPEILPLHVRAKGTAVGISANWIWNFLVVMITPTLLNSLAWRGYLIFMCLNFSFIPLIYFCYPETTNLTLEEIDWLFIGPKAVKRSLRVAKEGWGQEEGIGSMPRQGDQGPSPSVLESGSLTSTNEKRVEENVARTDNTSS</sequence>
<evidence type="ECO:0000256" key="5">
    <source>
        <dbReference type="ARBA" id="ARBA00022989"/>
    </source>
</evidence>
<evidence type="ECO:0000256" key="8">
    <source>
        <dbReference type="SAM" id="MobiDB-lite"/>
    </source>
</evidence>
<organism evidence="11 12">
    <name type="scientific">Corynespora cassiicola Philippines</name>
    <dbReference type="NCBI Taxonomy" id="1448308"/>
    <lineage>
        <taxon>Eukaryota</taxon>
        <taxon>Fungi</taxon>
        <taxon>Dikarya</taxon>
        <taxon>Ascomycota</taxon>
        <taxon>Pezizomycotina</taxon>
        <taxon>Dothideomycetes</taxon>
        <taxon>Pleosporomycetidae</taxon>
        <taxon>Pleosporales</taxon>
        <taxon>Corynesporascaceae</taxon>
        <taxon>Corynespora</taxon>
    </lineage>
</organism>
<dbReference type="AlphaFoldDB" id="A0A2T2PCN0"/>
<feature type="region of interest" description="Disordered" evidence="8">
    <location>
        <begin position="489"/>
        <end position="535"/>
    </location>
</feature>
<evidence type="ECO:0000256" key="6">
    <source>
        <dbReference type="ARBA" id="ARBA00023136"/>
    </source>
</evidence>
<dbReference type="Gene3D" id="1.20.1250.20">
    <property type="entry name" value="MFS general substrate transporter like domains"/>
    <property type="match status" value="1"/>
</dbReference>
<feature type="transmembrane region" description="Helical" evidence="9">
    <location>
        <begin position="369"/>
        <end position="395"/>
    </location>
</feature>
<evidence type="ECO:0000259" key="10">
    <source>
        <dbReference type="PROSITE" id="PS50850"/>
    </source>
</evidence>
<evidence type="ECO:0000256" key="3">
    <source>
        <dbReference type="ARBA" id="ARBA00022448"/>
    </source>
</evidence>
<comment type="subcellular location">
    <subcellularLocation>
        <location evidence="1">Membrane</location>
        <topology evidence="1">Multi-pass membrane protein</topology>
    </subcellularLocation>
</comment>
<feature type="transmembrane region" description="Helical" evidence="9">
    <location>
        <begin position="20"/>
        <end position="41"/>
    </location>
</feature>
<dbReference type="NCBIfam" id="TIGR00879">
    <property type="entry name" value="SP"/>
    <property type="match status" value="1"/>
</dbReference>
<dbReference type="PANTHER" id="PTHR48022">
    <property type="entry name" value="PLASTIDIC GLUCOSE TRANSPORTER 4"/>
    <property type="match status" value="1"/>
</dbReference>
<feature type="transmembrane region" description="Helical" evidence="9">
    <location>
        <begin position="407"/>
        <end position="429"/>
    </location>
</feature>
<protein>
    <submittedName>
        <fullName evidence="11">Putative Myo-inositol transporter 1</fullName>
    </submittedName>
</protein>
<feature type="transmembrane region" description="Helical" evidence="9">
    <location>
        <begin position="114"/>
        <end position="134"/>
    </location>
</feature>
<feature type="transmembrane region" description="Helical" evidence="9">
    <location>
        <begin position="435"/>
        <end position="456"/>
    </location>
</feature>
<feature type="transmembrane region" description="Helical" evidence="9">
    <location>
        <begin position="88"/>
        <end position="108"/>
    </location>
</feature>
<feature type="transmembrane region" description="Helical" evidence="9">
    <location>
        <begin position="270"/>
        <end position="292"/>
    </location>
</feature>
<dbReference type="InterPro" id="IPR050360">
    <property type="entry name" value="MFS_Sugar_Transporters"/>
</dbReference>
<keyword evidence="6 9" id="KW-0472">Membrane</keyword>
<feature type="transmembrane region" description="Helical" evidence="9">
    <location>
        <begin position="304"/>
        <end position="326"/>
    </location>
</feature>
<evidence type="ECO:0000256" key="2">
    <source>
        <dbReference type="ARBA" id="ARBA00010992"/>
    </source>
</evidence>
<evidence type="ECO:0000313" key="11">
    <source>
        <dbReference type="EMBL" id="PSN75128.1"/>
    </source>
</evidence>
<feature type="transmembrane region" description="Helical" evidence="9">
    <location>
        <begin position="338"/>
        <end position="357"/>
    </location>
</feature>
<dbReference type="InterPro" id="IPR005829">
    <property type="entry name" value="Sugar_transporter_CS"/>
</dbReference>
<dbReference type="GO" id="GO:0016020">
    <property type="term" value="C:membrane"/>
    <property type="evidence" value="ECO:0007669"/>
    <property type="project" value="UniProtKB-SubCell"/>
</dbReference>
<dbReference type="GO" id="GO:0005351">
    <property type="term" value="F:carbohydrate:proton symporter activity"/>
    <property type="evidence" value="ECO:0007669"/>
    <property type="project" value="TreeGrafter"/>
</dbReference>
<gene>
    <name evidence="11" type="ORF">BS50DRAFT_33315</name>
</gene>
<evidence type="ECO:0000313" key="12">
    <source>
        <dbReference type="Proteomes" id="UP000240883"/>
    </source>
</evidence>
<keyword evidence="5 9" id="KW-1133">Transmembrane helix</keyword>
<dbReference type="Proteomes" id="UP000240883">
    <property type="component" value="Unassembled WGS sequence"/>
</dbReference>
<keyword evidence="12" id="KW-1185">Reference proteome</keyword>
<keyword evidence="3 7" id="KW-0813">Transport</keyword>
<dbReference type="InterPro" id="IPR020846">
    <property type="entry name" value="MFS_dom"/>
</dbReference>
<evidence type="ECO:0000256" key="7">
    <source>
        <dbReference type="RuleBase" id="RU003346"/>
    </source>
</evidence>